<feature type="signal peptide" evidence="1">
    <location>
        <begin position="1"/>
        <end position="23"/>
    </location>
</feature>
<keyword evidence="2" id="KW-0255">Endonuclease</keyword>
<dbReference type="RefSeq" id="WP_218093576.1">
    <property type="nucleotide sequence ID" value="NZ_CAJVAS010000018.1"/>
</dbReference>
<protein>
    <submittedName>
        <fullName evidence="2">Endonuclease YhcR</fullName>
        <ecNumber evidence="2">3.1.31.-</ecNumber>
    </submittedName>
</protein>
<organism evidence="2 3">
    <name type="scientific">Paenibacillus solanacearum</name>
    <dbReference type="NCBI Taxonomy" id="2048548"/>
    <lineage>
        <taxon>Bacteria</taxon>
        <taxon>Bacillati</taxon>
        <taxon>Bacillota</taxon>
        <taxon>Bacilli</taxon>
        <taxon>Bacillales</taxon>
        <taxon>Paenibacillaceae</taxon>
        <taxon>Paenibacillus</taxon>
    </lineage>
</organism>
<comment type="caution">
    <text evidence="2">The sequence shown here is derived from an EMBL/GenBank/DDBJ whole genome shotgun (WGS) entry which is preliminary data.</text>
</comment>
<dbReference type="AlphaFoldDB" id="A0A916K3K8"/>
<accession>A0A916K3K8</accession>
<feature type="chain" id="PRO_5038634794" evidence="1">
    <location>
        <begin position="24"/>
        <end position="267"/>
    </location>
</feature>
<dbReference type="EMBL" id="CAJVAS010000018">
    <property type="protein sequence ID" value="CAG7637339.1"/>
    <property type="molecule type" value="Genomic_DNA"/>
</dbReference>
<name>A0A916K3K8_9BACL</name>
<dbReference type="GO" id="GO:0004519">
    <property type="term" value="F:endonuclease activity"/>
    <property type="evidence" value="ECO:0007669"/>
    <property type="project" value="UniProtKB-KW"/>
</dbReference>
<evidence type="ECO:0000313" key="3">
    <source>
        <dbReference type="Proteomes" id="UP000693672"/>
    </source>
</evidence>
<dbReference type="EC" id="3.1.31.-" evidence="2"/>
<dbReference type="GO" id="GO:0016787">
    <property type="term" value="F:hydrolase activity"/>
    <property type="evidence" value="ECO:0007669"/>
    <property type="project" value="UniProtKB-KW"/>
</dbReference>
<evidence type="ECO:0000256" key="1">
    <source>
        <dbReference type="SAM" id="SignalP"/>
    </source>
</evidence>
<keyword evidence="2" id="KW-0378">Hydrolase</keyword>
<sequence>MIPFNRKKTIRLVLLAASLSVIAAAAQISQAVARGEADSVGGPERLNAAIIGKPVSEDQGTPEAYQLPGSSFQPPEVSILEAQDVRGQTVSVRGVVVTEPVVWQARGGKLSLHIEDDTGGMHILVSPRSAIQKGDAVRITGTVSEYEGLIEIRPEPEQIRADSGGQAPEPEALHAEALLAAHKTMPYMGKRVKVKAQMGQVPEQPRAGAYHIPIAAGENAALTLYIREDMVDLSHVEEKGWYEITGILSQYNGYRIMPASGGDIRPL</sequence>
<reference evidence="2" key="1">
    <citation type="submission" date="2021-06" db="EMBL/GenBank/DDBJ databases">
        <authorList>
            <person name="Criscuolo A."/>
        </authorList>
    </citation>
    <scope>NUCLEOTIDE SEQUENCE</scope>
    <source>
        <strain evidence="2">CIP111600</strain>
    </source>
</reference>
<keyword evidence="2" id="KW-0540">Nuclease</keyword>
<keyword evidence="1" id="KW-0732">Signal</keyword>
<gene>
    <name evidence="2" type="primary">yhcR_2</name>
    <name evidence="2" type="ORF">PAESOLCIP111_03833</name>
</gene>
<evidence type="ECO:0000313" key="2">
    <source>
        <dbReference type="EMBL" id="CAG7637339.1"/>
    </source>
</evidence>
<keyword evidence="3" id="KW-1185">Reference proteome</keyword>
<proteinExistence type="predicted"/>
<dbReference type="Proteomes" id="UP000693672">
    <property type="component" value="Unassembled WGS sequence"/>
</dbReference>